<organism evidence="1 2">
    <name type="scientific">Candidatus Reconcilbacillus cellulovorans</name>
    <dbReference type="NCBI Taxonomy" id="1906605"/>
    <lineage>
        <taxon>Bacteria</taxon>
        <taxon>Bacillati</taxon>
        <taxon>Bacillota</taxon>
        <taxon>Bacilli</taxon>
        <taxon>Bacillales</taxon>
        <taxon>Paenibacillaceae</taxon>
        <taxon>Candidatus Reconcilbacillus</taxon>
    </lineage>
</organism>
<evidence type="ECO:0000313" key="2">
    <source>
        <dbReference type="Proteomes" id="UP000243688"/>
    </source>
</evidence>
<comment type="caution">
    <text evidence="1">The sequence shown here is derived from an EMBL/GenBank/DDBJ whole genome shotgun (WGS) entry which is preliminary data.</text>
</comment>
<accession>A0A2A6E3I2</accession>
<dbReference type="Proteomes" id="UP000243688">
    <property type="component" value="Unassembled WGS sequence"/>
</dbReference>
<sequence length="89" mass="10558">MSEIKKPRQKTVTIGGIEFTFQFPGVRKALQMADESKDRYGNLLTEKYYGQIMEHVIVNPRTNWDFWDDHLDIMEDVFEAAFRFLNNPQ</sequence>
<proteinExistence type="predicted"/>
<gene>
    <name evidence="1" type="ORF">BLM47_00080</name>
</gene>
<dbReference type="AlphaFoldDB" id="A0A2A6E3I2"/>
<dbReference type="EMBL" id="MOXJ01000001">
    <property type="protein sequence ID" value="PDO11574.1"/>
    <property type="molecule type" value="Genomic_DNA"/>
</dbReference>
<evidence type="ECO:0008006" key="3">
    <source>
        <dbReference type="Google" id="ProtNLM"/>
    </source>
</evidence>
<evidence type="ECO:0000313" key="1">
    <source>
        <dbReference type="EMBL" id="PDO11574.1"/>
    </source>
</evidence>
<protein>
    <recommendedName>
        <fullName evidence="3">Phage protein</fullName>
    </recommendedName>
</protein>
<name>A0A2A6E3I2_9BACL</name>
<reference evidence="1 2" key="1">
    <citation type="submission" date="2016-12" db="EMBL/GenBank/DDBJ databases">
        <title>Candidatus Reconcilibacillus cellulovorans genome.</title>
        <authorList>
            <person name="Kolinko S."/>
            <person name="Wu Y.-W."/>
            <person name="Tachea F."/>
            <person name="Denzel E."/>
            <person name="Hiras J."/>
            <person name="Baecker N."/>
            <person name="Chan L.J."/>
            <person name="Eichorst S.A."/>
            <person name="Frey D."/>
            <person name="Adams P.D."/>
            <person name="Pray T."/>
            <person name="Tanjore D."/>
            <person name="Petzold C.J."/>
            <person name="Gladden J.M."/>
            <person name="Simmons B.A."/>
            <person name="Singer S.W."/>
        </authorList>
    </citation>
    <scope>NUCLEOTIDE SEQUENCE [LARGE SCALE GENOMIC DNA]</scope>
    <source>
        <strain evidence="1">JTherm</strain>
    </source>
</reference>